<evidence type="ECO:0000256" key="11">
    <source>
        <dbReference type="ARBA" id="ARBA00023159"/>
    </source>
</evidence>
<evidence type="ECO:0000256" key="16">
    <source>
        <dbReference type="PROSITE-ProRule" id="PRU00169"/>
    </source>
</evidence>
<feature type="binding site" evidence="15">
    <location>
        <position position="16"/>
    </location>
    <ligand>
        <name>Ca(2+)</name>
        <dbReference type="ChEBI" id="CHEBI:29108"/>
    </ligand>
</feature>
<dbReference type="InterPro" id="IPR001789">
    <property type="entry name" value="Sig_transdc_resp-reg_receiver"/>
</dbReference>
<comment type="cofactor">
    <cofactor evidence="14 15">
        <name>Ca(2+)</name>
        <dbReference type="ChEBI" id="CHEBI:29108"/>
    </cofactor>
    <text evidence="14 15">Binds 1 Ca(2+) ion per subunit.</text>
</comment>
<dbReference type="GO" id="GO:0003700">
    <property type="term" value="F:DNA-binding transcription factor activity"/>
    <property type="evidence" value="ECO:0007669"/>
    <property type="project" value="InterPro"/>
</dbReference>
<evidence type="ECO:0000256" key="8">
    <source>
        <dbReference type="ARBA" id="ARBA00023012"/>
    </source>
</evidence>
<dbReference type="GO" id="GO:0005509">
    <property type="term" value="F:calcium ion binding"/>
    <property type="evidence" value="ECO:0007669"/>
    <property type="project" value="UniProtKB-UniRule"/>
</dbReference>
<dbReference type="InterPro" id="IPR052048">
    <property type="entry name" value="ST_Response_Regulator"/>
</dbReference>
<evidence type="ECO:0000256" key="13">
    <source>
        <dbReference type="ARBA" id="ARBA00025691"/>
    </source>
</evidence>
<keyword evidence="5 14" id="KW-0479">Metal-binding</keyword>
<dbReference type="InterPro" id="IPR016032">
    <property type="entry name" value="Sig_transdc_resp-reg_C-effctor"/>
</dbReference>
<keyword evidence="8 14" id="KW-0902">Two-component regulatory system</keyword>
<dbReference type="Pfam" id="PF08769">
    <property type="entry name" value="Spo0A_C"/>
    <property type="match status" value="1"/>
</dbReference>
<comment type="function">
    <text evidence="14">May play the central regulatory role in sporulation. It may be an element of the effector pathway responsible for the activation of sporulation genes in response to nutritional stress. Spo0A may act in concert with spo0H (a sigma factor) to control the expression of some genes that are critical to the sporulation process.</text>
</comment>
<feature type="domain" description="Response regulatory" evidence="17">
    <location>
        <begin position="11"/>
        <end position="129"/>
    </location>
</feature>
<feature type="binding site" evidence="15">
    <location>
        <position position="64"/>
    </location>
    <ligand>
        <name>Ca(2+)</name>
        <dbReference type="ChEBI" id="CHEBI:29108"/>
    </ligand>
</feature>
<evidence type="ECO:0000256" key="15">
    <source>
        <dbReference type="PIRSR" id="PIRSR002937-1"/>
    </source>
</evidence>
<dbReference type="InterPro" id="IPR036388">
    <property type="entry name" value="WH-like_DNA-bd_sf"/>
</dbReference>
<keyword evidence="10 14" id="KW-0238">DNA-binding</keyword>
<evidence type="ECO:0000256" key="10">
    <source>
        <dbReference type="ARBA" id="ARBA00023125"/>
    </source>
</evidence>
<dbReference type="Pfam" id="PF00072">
    <property type="entry name" value="Response_reg"/>
    <property type="match status" value="1"/>
</dbReference>
<dbReference type="GO" id="GO:0005737">
    <property type="term" value="C:cytoplasm"/>
    <property type="evidence" value="ECO:0007669"/>
    <property type="project" value="UniProtKB-SubCell"/>
</dbReference>
<dbReference type="GO" id="GO:0051606">
    <property type="term" value="P:detection of stimulus"/>
    <property type="evidence" value="ECO:0007669"/>
    <property type="project" value="UniProtKB-UniRule"/>
</dbReference>
<feature type="binding site" evidence="15">
    <location>
        <position position="17"/>
    </location>
    <ligand>
        <name>Ca(2+)</name>
        <dbReference type="ChEBI" id="CHEBI:29108"/>
    </ligand>
</feature>
<sequence>MKKENEQKQIRVMVVDDNESLVEMLKEYFSDHEKISIVKAVYDGTHAVDKMKEDINGFDVLLLDLVMPKKDGLYVLEQMKKESINKPVIIGTSFNADETIARVSKYNPKHFILKPFDMLDLENKILDAVNFKPDNNSKLNLYHNNLEISVTKLLHGLGVPSHIKGYQYIREGVILMYEKPDIVGAITKELYPEIAKKFDTTVSRVERAIRHAIEVSWNRGDIDLMEEIFGHSVDYDRAKPTNSEFIVTLSDKLRLEFKGAKQKSN</sequence>
<evidence type="ECO:0000259" key="17">
    <source>
        <dbReference type="PROSITE" id="PS50110"/>
    </source>
</evidence>
<keyword evidence="2 14" id="KW-0963">Cytoplasm</keyword>
<evidence type="ECO:0000256" key="2">
    <source>
        <dbReference type="ARBA" id="ARBA00022490"/>
    </source>
</evidence>
<dbReference type="PIRSF" id="PIRSF002937">
    <property type="entry name" value="Res_reg_Spo0A"/>
    <property type="match status" value="1"/>
</dbReference>
<keyword evidence="12 14" id="KW-0804">Transcription</keyword>
<dbReference type="GO" id="GO:0042173">
    <property type="term" value="P:regulation of sporulation resulting in formation of a cellular spore"/>
    <property type="evidence" value="ECO:0007669"/>
    <property type="project" value="InterPro"/>
</dbReference>
<evidence type="ECO:0000313" key="18">
    <source>
        <dbReference type="EMBL" id="HIU40402.1"/>
    </source>
</evidence>
<dbReference type="InterPro" id="IPR011006">
    <property type="entry name" value="CheY-like_superfamily"/>
</dbReference>
<accession>A0A9D1IQQ5</accession>
<keyword evidence="6 14" id="KW-0106">Calcium</keyword>
<keyword evidence="4 16" id="KW-0597">Phosphoprotein</keyword>
<dbReference type="EMBL" id="DVMT01000038">
    <property type="protein sequence ID" value="HIU40402.1"/>
    <property type="molecule type" value="Genomic_DNA"/>
</dbReference>
<proteinExistence type="predicted"/>
<dbReference type="SMART" id="SM00448">
    <property type="entry name" value="REC"/>
    <property type="match status" value="1"/>
</dbReference>
<evidence type="ECO:0000256" key="14">
    <source>
        <dbReference type="PIRNR" id="PIRNR002937"/>
    </source>
</evidence>
<dbReference type="GO" id="GO:0000160">
    <property type="term" value="P:phosphorelay signal transduction system"/>
    <property type="evidence" value="ECO:0007669"/>
    <property type="project" value="UniProtKB-UniRule"/>
</dbReference>
<dbReference type="NCBIfam" id="TIGR02875">
    <property type="entry name" value="spore_0_A"/>
    <property type="match status" value="1"/>
</dbReference>
<dbReference type="Gene3D" id="1.10.10.10">
    <property type="entry name" value="Winged helix-like DNA-binding domain superfamily/Winged helix DNA-binding domain"/>
    <property type="match status" value="1"/>
</dbReference>
<keyword evidence="9 14" id="KW-0805">Transcription regulation</keyword>
<evidence type="ECO:0000256" key="5">
    <source>
        <dbReference type="ARBA" id="ARBA00022723"/>
    </source>
</evidence>
<comment type="subcellular location">
    <subcellularLocation>
        <location evidence="1 14">Cytoplasm</location>
    </subcellularLocation>
</comment>
<dbReference type="PANTHER" id="PTHR43228">
    <property type="entry name" value="TWO-COMPONENT RESPONSE REGULATOR"/>
    <property type="match status" value="1"/>
</dbReference>
<evidence type="ECO:0000256" key="1">
    <source>
        <dbReference type="ARBA" id="ARBA00004496"/>
    </source>
</evidence>
<comment type="function">
    <text evidence="13">May play the central regulatory role in sporulation. It may be an element of the effector pathway responsible for the activation of sporulation genes in response to nutritional stress. Spo0A may act in concert with Spo0H (a sigma factor) to control the expression of some genes that are critical to the sporulation process. Repressor of abrB, activator of the spoIIa operon. Binds the DNA sequence 5'-TGNCGAA-3' (0A box).</text>
</comment>
<dbReference type="GO" id="GO:0030435">
    <property type="term" value="P:sporulation resulting in formation of a cellular spore"/>
    <property type="evidence" value="ECO:0007669"/>
    <property type="project" value="UniProtKB-UniRule"/>
</dbReference>
<dbReference type="SUPFAM" id="SSF52172">
    <property type="entry name" value="CheY-like"/>
    <property type="match status" value="1"/>
</dbReference>
<keyword evidence="11 14" id="KW-0010">Activator</keyword>
<name>A0A9D1IQQ5_9FIRM</name>
<dbReference type="AlphaFoldDB" id="A0A9D1IQQ5"/>
<evidence type="ECO:0000256" key="6">
    <source>
        <dbReference type="ARBA" id="ARBA00022837"/>
    </source>
</evidence>
<evidence type="ECO:0000256" key="12">
    <source>
        <dbReference type="ARBA" id="ARBA00023163"/>
    </source>
</evidence>
<feature type="modified residue" description="4-aspartylphosphate" evidence="16">
    <location>
        <position position="64"/>
    </location>
</feature>
<evidence type="ECO:0000256" key="7">
    <source>
        <dbReference type="ARBA" id="ARBA00022969"/>
    </source>
</evidence>
<keyword evidence="7 14" id="KW-0749">Sporulation</keyword>
<keyword evidence="3 14" id="KW-0678">Repressor</keyword>
<protein>
    <recommendedName>
        <fullName evidence="14">Stage 0 sporulation protein A homolog</fullName>
    </recommendedName>
</protein>
<dbReference type="Gene3D" id="3.40.50.2300">
    <property type="match status" value="1"/>
</dbReference>
<evidence type="ECO:0000313" key="19">
    <source>
        <dbReference type="Proteomes" id="UP000824074"/>
    </source>
</evidence>
<gene>
    <name evidence="18" type="primary">spo0A</name>
    <name evidence="18" type="ORF">IAB68_03795</name>
</gene>
<dbReference type="InterPro" id="IPR014879">
    <property type="entry name" value="Spo0A_C"/>
</dbReference>
<comment type="caution">
    <text evidence="18">The sequence shown here is derived from an EMBL/GenBank/DDBJ whole genome shotgun (WGS) entry which is preliminary data.</text>
</comment>
<reference evidence="18" key="1">
    <citation type="submission" date="2020-10" db="EMBL/GenBank/DDBJ databases">
        <authorList>
            <person name="Gilroy R."/>
        </authorList>
    </citation>
    <scope>NUCLEOTIDE SEQUENCE</scope>
    <source>
        <strain evidence="18">CHK193-30670</strain>
    </source>
</reference>
<dbReference type="Proteomes" id="UP000824074">
    <property type="component" value="Unassembled WGS sequence"/>
</dbReference>
<dbReference type="GO" id="GO:0003677">
    <property type="term" value="F:DNA binding"/>
    <property type="evidence" value="ECO:0007669"/>
    <property type="project" value="UniProtKB-KW"/>
</dbReference>
<evidence type="ECO:0000256" key="3">
    <source>
        <dbReference type="ARBA" id="ARBA00022491"/>
    </source>
</evidence>
<dbReference type="SUPFAM" id="SSF46894">
    <property type="entry name" value="C-terminal effector domain of the bipartite response regulators"/>
    <property type="match status" value="1"/>
</dbReference>
<dbReference type="PANTHER" id="PTHR43228:SF5">
    <property type="entry name" value="STAGE 0 SPORULATION PROTEIN A"/>
    <property type="match status" value="1"/>
</dbReference>
<dbReference type="InterPro" id="IPR012052">
    <property type="entry name" value="Spore_0_A"/>
</dbReference>
<evidence type="ECO:0000256" key="4">
    <source>
        <dbReference type="ARBA" id="ARBA00022553"/>
    </source>
</evidence>
<dbReference type="PROSITE" id="PS50110">
    <property type="entry name" value="RESPONSE_REGULATORY"/>
    <property type="match status" value="1"/>
</dbReference>
<reference evidence="18" key="2">
    <citation type="journal article" date="2021" name="PeerJ">
        <title>Extensive microbial diversity within the chicken gut microbiome revealed by metagenomics and culture.</title>
        <authorList>
            <person name="Gilroy R."/>
            <person name="Ravi A."/>
            <person name="Getino M."/>
            <person name="Pursley I."/>
            <person name="Horton D.L."/>
            <person name="Alikhan N.F."/>
            <person name="Baker D."/>
            <person name="Gharbi K."/>
            <person name="Hall N."/>
            <person name="Watson M."/>
            <person name="Adriaenssens E.M."/>
            <person name="Foster-Nyarko E."/>
            <person name="Jarju S."/>
            <person name="Secka A."/>
            <person name="Antonio M."/>
            <person name="Oren A."/>
            <person name="Chaudhuri R.R."/>
            <person name="La Ragione R."/>
            <person name="Hildebrand F."/>
            <person name="Pallen M.J."/>
        </authorList>
    </citation>
    <scope>NUCLEOTIDE SEQUENCE</scope>
    <source>
        <strain evidence="18">CHK193-30670</strain>
    </source>
</reference>
<organism evidence="18 19">
    <name type="scientific">Candidatus Aphodocola excrementigallinarum</name>
    <dbReference type="NCBI Taxonomy" id="2840670"/>
    <lineage>
        <taxon>Bacteria</taxon>
        <taxon>Bacillati</taxon>
        <taxon>Bacillota</taxon>
        <taxon>Bacilli</taxon>
        <taxon>Candidatus Aphodocola</taxon>
    </lineage>
</organism>
<evidence type="ECO:0000256" key="9">
    <source>
        <dbReference type="ARBA" id="ARBA00023015"/>
    </source>
</evidence>